<dbReference type="InterPro" id="IPR050696">
    <property type="entry name" value="FtsA/MreB"/>
</dbReference>
<dbReference type="Gene3D" id="3.30.420.40">
    <property type="match status" value="2"/>
</dbReference>
<dbReference type="InterPro" id="IPR043129">
    <property type="entry name" value="ATPase_NBD"/>
</dbReference>
<evidence type="ECO:0000256" key="3">
    <source>
        <dbReference type="ARBA" id="ARBA00023186"/>
    </source>
</evidence>
<proteinExistence type="predicted"/>
<dbReference type="EMBL" id="DXGJ01000020">
    <property type="protein sequence ID" value="HIW71446.1"/>
    <property type="molecule type" value="Genomic_DNA"/>
</dbReference>
<reference evidence="4" key="2">
    <citation type="submission" date="2021-04" db="EMBL/GenBank/DDBJ databases">
        <authorList>
            <person name="Gilroy R."/>
        </authorList>
    </citation>
    <scope>NUCLEOTIDE SEQUENCE</scope>
    <source>
        <strain evidence="4">CHK173-259</strain>
    </source>
</reference>
<dbReference type="GO" id="GO:0005524">
    <property type="term" value="F:ATP binding"/>
    <property type="evidence" value="ECO:0007669"/>
    <property type="project" value="UniProtKB-KW"/>
</dbReference>
<keyword evidence="2" id="KW-0067">ATP-binding</keyword>
<dbReference type="Pfam" id="PF00012">
    <property type="entry name" value="HSP70"/>
    <property type="match status" value="1"/>
</dbReference>
<sequence length="285" mass="30796">MHMTVKQTTVLTKANQQLKKFAKVVNGNQPIRQVKSGEKLRVGIDLGTSSIVLTVLDEKNHPLYGAFEYDHAVRDGIIVNFIESVQILKRLKAKAEKVLGVELTTACGAVPPGTGEGSSRIVTNVIESADFICQRVVDEPTAAAKFLRLTTGTVVDIGGGTTGISVFKDGELVEVVDEPTGGFHMSLVLAGSRHIDSDKAELIKRDSAMESEVFAVIRPVVEKMATITRTMVQTEIQLPVIVVGGAINFKDFIPTFSKSLKLPAEKPAYPQFVTPLGIAMYDGED</sequence>
<comment type="caution">
    <text evidence="4">The sequence shown here is derived from an EMBL/GenBank/DDBJ whole genome shotgun (WGS) entry which is preliminary data.</text>
</comment>
<keyword evidence="1" id="KW-0547">Nucleotide-binding</keyword>
<evidence type="ECO:0000256" key="1">
    <source>
        <dbReference type="ARBA" id="ARBA00022741"/>
    </source>
</evidence>
<evidence type="ECO:0000313" key="4">
    <source>
        <dbReference type="EMBL" id="HIW71446.1"/>
    </source>
</evidence>
<dbReference type="SUPFAM" id="SSF53067">
    <property type="entry name" value="Actin-like ATPase domain"/>
    <property type="match status" value="1"/>
</dbReference>
<reference evidence="4" key="1">
    <citation type="journal article" date="2021" name="PeerJ">
        <title>Extensive microbial diversity within the chicken gut microbiome revealed by metagenomics and culture.</title>
        <authorList>
            <person name="Gilroy R."/>
            <person name="Ravi A."/>
            <person name="Getino M."/>
            <person name="Pursley I."/>
            <person name="Horton D.L."/>
            <person name="Alikhan N.F."/>
            <person name="Baker D."/>
            <person name="Gharbi K."/>
            <person name="Hall N."/>
            <person name="Watson M."/>
            <person name="Adriaenssens E.M."/>
            <person name="Foster-Nyarko E."/>
            <person name="Jarju S."/>
            <person name="Secka A."/>
            <person name="Antonio M."/>
            <person name="Oren A."/>
            <person name="Chaudhuri R.R."/>
            <person name="La Ragione R."/>
            <person name="Hildebrand F."/>
            <person name="Pallen M.J."/>
        </authorList>
    </citation>
    <scope>NUCLEOTIDE SEQUENCE</scope>
    <source>
        <strain evidence="4">CHK173-259</strain>
    </source>
</reference>
<gene>
    <name evidence="4" type="primary">eutJ</name>
    <name evidence="4" type="ORF">H9875_02340</name>
</gene>
<dbReference type="InterPro" id="IPR013366">
    <property type="entry name" value="EutJ"/>
</dbReference>
<dbReference type="NCBIfam" id="TIGR02529">
    <property type="entry name" value="EutJ"/>
    <property type="match status" value="1"/>
</dbReference>
<protein>
    <submittedName>
        <fullName evidence="4">Ethanolamine utilization protein EutJ</fullName>
    </submittedName>
</protein>
<dbReference type="Proteomes" id="UP000886822">
    <property type="component" value="Unassembled WGS sequence"/>
</dbReference>
<accession>A0A9D1QR56</accession>
<name>A0A9D1QR56_9LACO</name>
<dbReference type="AlphaFoldDB" id="A0A9D1QR56"/>
<dbReference type="InterPro" id="IPR013126">
    <property type="entry name" value="Hsp_70_fam"/>
</dbReference>
<dbReference type="PANTHER" id="PTHR32432">
    <property type="entry name" value="CELL DIVISION PROTEIN FTSA-RELATED"/>
    <property type="match status" value="1"/>
</dbReference>
<keyword evidence="3" id="KW-0143">Chaperone</keyword>
<dbReference type="GO" id="GO:0140662">
    <property type="term" value="F:ATP-dependent protein folding chaperone"/>
    <property type="evidence" value="ECO:0007669"/>
    <property type="project" value="InterPro"/>
</dbReference>
<organism evidence="4 5">
    <name type="scientific">Candidatus Levilactobacillus faecigallinarum</name>
    <dbReference type="NCBI Taxonomy" id="2838638"/>
    <lineage>
        <taxon>Bacteria</taxon>
        <taxon>Bacillati</taxon>
        <taxon>Bacillota</taxon>
        <taxon>Bacilli</taxon>
        <taxon>Lactobacillales</taxon>
        <taxon>Lactobacillaceae</taxon>
        <taxon>Levilactobacillus</taxon>
    </lineage>
</organism>
<dbReference type="PANTHER" id="PTHR32432:SF3">
    <property type="entry name" value="ETHANOLAMINE UTILIZATION PROTEIN EUTJ"/>
    <property type="match status" value="1"/>
</dbReference>
<dbReference type="NCBIfam" id="NF011660">
    <property type="entry name" value="PRK15080.1"/>
    <property type="match status" value="1"/>
</dbReference>
<evidence type="ECO:0000313" key="5">
    <source>
        <dbReference type="Proteomes" id="UP000886822"/>
    </source>
</evidence>
<evidence type="ECO:0000256" key="2">
    <source>
        <dbReference type="ARBA" id="ARBA00022840"/>
    </source>
</evidence>